<evidence type="ECO:0000256" key="1">
    <source>
        <dbReference type="SAM" id="MobiDB-lite"/>
    </source>
</evidence>
<dbReference type="AlphaFoldDB" id="A0ABD3Q1B1"/>
<gene>
    <name evidence="2" type="ORF">ACHAWO_012716</name>
</gene>
<dbReference type="Pfam" id="PF13812">
    <property type="entry name" value="PPR_3"/>
    <property type="match status" value="1"/>
</dbReference>
<dbReference type="InterPro" id="IPR002885">
    <property type="entry name" value="PPR_rpt"/>
</dbReference>
<dbReference type="PANTHER" id="PTHR47938:SF35">
    <property type="entry name" value="PENTATRICOPEPTIDE REPEAT-CONTAINING PROTEIN 4, MITOCHONDRIAL-RELATED"/>
    <property type="match status" value="1"/>
</dbReference>
<accession>A0ABD3Q1B1</accession>
<evidence type="ECO:0000313" key="3">
    <source>
        <dbReference type="Proteomes" id="UP001530400"/>
    </source>
</evidence>
<feature type="compositionally biased region" description="Acidic residues" evidence="1">
    <location>
        <begin position="84"/>
        <end position="101"/>
    </location>
</feature>
<dbReference type="Gene3D" id="1.25.40.10">
    <property type="entry name" value="Tetratricopeptide repeat domain"/>
    <property type="match status" value="3"/>
</dbReference>
<comment type="caution">
    <text evidence="2">The sequence shown here is derived from an EMBL/GenBank/DDBJ whole genome shotgun (WGS) entry which is preliminary data.</text>
</comment>
<sequence>MACFMMSMSALARRSFSALSNQQIRSLSSQIGSFGRSSSIRLHRHNHGYHHFSRGKSSFAKLSKANDIKPSYGAASVISHAEDNDGSGSDEDTPPEKNDDDLEANRYEEWHQLKQQELQDLSSTTDQILTAVLFSSHEIDSILELMTKWRDFNTQITPEVHNLSHFRRKHPQYPPSDFMADVTFEAAAKCQSLLTHLLAGNNVIPAAQVKAYKLCMETWSQVYHSSCGDRAEDILEAYGERFGGDMDLAPNLDCYKIVLRGYDRSCSSYFKNAAEDNKAGGSQTPGEKASDVLNLLTSVSAWDLYLKPDLELYSHVMSTIRNSLLNWSGKTRQNVIDRTTYDELAVKAMDTFKDMEMLMEKKSNKLRDISLSEWHCIIQSYSDAIAVASKVRLHSNENLEQSAEDLLHKLEECVSANADAIIQVAAIDGDSTLLKDMQRNIENAYVDAITSKLHSTTKQRGHFDDLSSALQNVDSSEQIFCRMKDRSQVLSPFLFPAPTQDHYGALIECVCECLHNEYAASGDNAMRRLEELPHTKAARLLAELEGVHLTSPDSQPIDGSIYSSVIWAQCQVVLWKSIMERERFFDVADMVEKLLKETEEKYNEGLVNFSASRDATIMYNSVFRFYSKRSKNRSGGMGSKLSKRTLHLLDGLEHWNKTSGGKVKPDDITFNLIIKILSDNGVEVESVHSRMRAFGIKPNEKHYHAAMRSQGAAGDSAMNAESILSQVKNKYAEDGSAKPTTALYTSCISSFGSSVEHNNVAKVLELTKELTDLYDTTKDEAFKPDIMFYSAVLDALSKAKDDAALGHALRILDEIETKHSEGEIETGPNRVTYTSILYAIAKSPNPNSAKAAEDLMHRMIRRSNDLNDDSLQPDVVAYTALIQALANSREKDSIDRAVKWFREMKAQYLTGNGLARPNKMTYTALINCWGNSKRPDAPERATEILSMMEEEAENGHFDSKPDAFVYSSIIKLLSKTRSDDKATRVWRLYERMRSKYESGDVEMKPNNVILTSIIFTCGHTNPNQVARANSLKVLIDCISEIKSQEYITPSSISFRTLLDAVKNIVPDDETRRPLSSTIFQLCCRDGQLDKSVLEAFERVQPELYAKLPIGVQSHSDDGIPSKWTRNVRKHHR</sequence>
<feature type="region of interest" description="Disordered" evidence="1">
    <location>
        <begin position="79"/>
        <end position="101"/>
    </location>
</feature>
<name>A0ABD3Q1B1_9STRA</name>
<dbReference type="EMBL" id="JALLPJ020000379">
    <property type="protein sequence ID" value="KAL3793847.1"/>
    <property type="molecule type" value="Genomic_DNA"/>
</dbReference>
<proteinExistence type="predicted"/>
<protein>
    <submittedName>
        <fullName evidence="2">Uncharacterized protein</fullName>
    </submittedName>
</protein>
<evidence type="ECO:0000313" key="2">
    <source>
        <dbReference type="EMBL" id="KAL3793847.1"/>
    </source>
</evidence>
<organism evidence="2 3">
    <name type="scientific">Cyclotella atomus</name>
    <dbReference type="NCBI Taxonomy" id="382360"/>
    <lineage>
        <taxon>Eukaryota</taxon>
        <taxon>Sar</taxon>
        <taxon>Stramenopiles</taxon>
        <taxon>Ochrophyta</taxon>
        <taxon>Bacillariophyta</taxon>
        <taxon>Coscinodiscophyceae</taxon>
        <taxon>Thalassiosirophycidae</taxon>
        <taxon>Stephanodiscales</taxon>
        <taxon>Stephanodiscaceae</taxon>
        <taxon>Cyclotella</taxon>
    </lineage>
</organism>
<reference evidence="2 3" key="1">
    <citation type="submission" date="2024-10" db="EMBL/GenBank/DDBJ databases">
        <title>Updated reference genomes for cyclostephanoid diatoms.</title>
        <authorList>
            <person name="Roberts W.R."/>
            <person name="Alverson A.J."/>
        </authorList>
    </citation>
    <scope>NUCLEOTIDE SEQUENCE [LARGE SCALE GENOMIC DNA]</scope>
    <source>
        <strain evidence="2 3">AJA010-31</strain>
    </source>
</reference>
<dbReference type="PANTHER" id="PTHR47938">
    <property type="entry name" value="RESPIRATORY COMPLEX I CHAPERONE (CIA84), PUTATIVE (AFU_ORTHOLOGUE AFUA_2G06020)-RELATED"/>
    <property type="match status" value="1"/>
</dbReference>
<dbReference type="Proteomes" id="UP001530400">
    <property type="component" value="Unassembled WGS sequence"/>
</dbReference>
<dbReference type="InterPro" id="IPR011990">
    <property type="entry name" value="TPR-like_helical_dom_sf"/>
</dbReference>
<keyword evidence="3" id="KW-1185">Reference proteome</keyword>